<organism evidence="2 3">
    <name type="scientific">Trifolium medium</name>
    <dbReference type="NCBI Taxonomy" id="97028"/>
    <lineage>
        <taxon>Eukaryota</taxon>
        <taxon>Viridiplantae</taxon>
        <taxon>Streptophyta</taxon>
        <taxon>Embryophyta</taxon>
        <taxon>Tracheophyta</taxon>
        <taxon>Spermatophyta</taxon>
        <taxon>Magnoliopsida</taxon>
        <taxon>eudicotyledons</taxon>
        <taxon>Gunneridae</taxon>
        <taxon>Pentapetalae</taxon>
        <taxon>rosids</taxon>
        <taxon>fabids</taxon>
        <taxon>Fabales</taxon>
        <taxon>Fabaceae</taxon>
        <taxon>Papilionoideae</taxon>
        <taxon>50 kb inversion clade</taxon>
        <taxon>NPAAA clade</taxon>
        <taxon>Hologalegina</taxon>
        <taxon>IRL clade</taxon>
        <taxon>Trifolieae</taxon>
        <taxon>Trifolium</taxon>
    </lineage>
</organism>
<keyword evidence="3" id="KW-1185">Reference proteome</keyword>
<proteinExistence type="predicted"/>
<evidence type="ECO:0000256" key="1">
    <source>
        <dbReference type="SAM" id="MobiDB-lite"/>
    </source>
</evidence>
<feature type="non-terminal residue" evidence="2">
    <location>
        <position position="26"/>
    </location>
</feature>
<accession>A0A392UKC5</accession>
<name>A0A392UKC5_9FABA</name>
<evidence type="ECO:0000313" key="2">
    <source>
        <dbReference type="EMBL" id="MCI73084.1"/>
    </source>
</evidence>
<sequence length="26" mass="2998">MLHDYCPTWEDDPPGVKNKGFNSLFS</sequence>
<dbReference type="AlphaFoldDB" id="A0A392UKC5"/>
<dbReference type="Proteomes" id="UP000265520">
    <property type="component" value="Unassembled WGS sequence"/>
</dbReference>
<reference evidence="2 3" key="1">
    <citation type="journal article" date="2018" name="Front. Plant Sci.">
        <title>Red Clover (Trifolium pratense) and Zigzag Clover (T. medium) - A Picture of Genomic Similarities and Differences.</title>
        <authorList>
            <person name="Dluhosova J."/>
            <person name="Istvanek J."/>
            <person name="Nedelnik J."/>
            <person name="Repkova J."/>
        </authorList>
    </citation>
    <scope>NUCLEOTIDE SEQUENCE [LARGE SCALE GENOMIC DNA]</scope>
    <source>
        <strain evidence="3">cv. 10/8</strain>
        <tissue evidence="2">Leaf</tissue>
    </source>
</reference>
<protein>
    <submittedName>
        <fullName evidence="2">Uncharacterized protein</fullName>
    </submittedName>
</protein>
<feature type="region of interest" description="Disordered" evidence="1">
    <location>
        <begin position="1"/>
        <end position="26"/>
    </location>
</feature>
<evidence type="ECO:0000313" key="3">
    <source>
        <dbReference type="Proteomes" id="UP000265520"/>
    </source>
</evidence>
<dbReference type="EMBL" id="LXQA010831089">
    <property type="protein sequence ID" value="MCI73084.1"/>
    <property type="molecule type" value="Genomic_DNA"/>
</dbReference>
<comment type="caution">
    <text evidence="2">The sequence shown here is derived from an EMBL/GenBank/DDBJ whole genome shotgun (WGS) entry which is preliminary data.</text>
</comment>